<organism evidence="1 2">
    <name type="scientific">Pelagimonas varians</name>
    <dbReference type="NCBI Taxonomy" id="696760"/>
    <lineage>
        <taxon>Bacteria</taxon>
        <taxon>Pseudomonadati</taxon>
        <taxon>Pseudomonadota</taxon>
        <taxon>Alphaproteobacteria</taxon>
        <taxon>Rhodobacterales</taxon>
        <taxon>Roseobacteraceae</taxon>
        <taxon>Pelagimonas</taxon>
    </lineage>
</organism>
<keyword evidence="2" id="KW-1185">Reference proteome</keyword>
<dbReference type="SUPFAM" id="SSF46626">
    <property type="entry name" value="Cytochrome c"/>
    <property type="match status" value="1"/>
</dbReference>
<evidence type="ECO:0000313" key="2">
    <source>
        <dbReference type="Proteomes" id="UP000220836"/>
    </source>
</evidence>
<dbReference type="OrthoDB" id="9811281at2"/>
<reference evidence="1 2" key="1">
    <citation type="submission" date="2017-05" db="EMBL/GenBank/DDBJ databases">
        <authorList>
            <person name="Song R."/>
            <person name="Chenine A.L."/>
            <person name="Ruprecht R.M."/>
        </authorList>
    </citation>
    <scope>NUCLEOTIDE SEQUENCE [LARGE SCALE GENOMIC DNA]</scope>
    <source>
        <strain evidence="1 2">CECT 8663</strain>
    </source>
</reference>
<dbReference type="Pfam" id="PF09626">
    <property type="entry name" value="DHC"/>
    <property type="match status" value="1"/>
</dbReference>
<gene>
    <name evidence="1" type="primary">torC</name>
    <name evidence="1" type="ORF">PEV8663_03635</name>
</gene>
<dbReference type="GO" id="GO:0009055">
    <property type="term" value="F:electron transfer activity"/>
    <property type="evidence" value="ECO:0007669"/>
    <property type="project" value="InterPro"/>
</dbReference>
<accession>A0A238KYU7</accession>
<dbReference type="EMBL" id="FXYH01000015">
    <property type="protein sequence ID" value="SMX47751.1"/>
    <property type="molecule type" value="Genomic_DNA"/>
</dbReference>
<sequence>MDQYSIKRIGNGPSVMSRIFIGCVLCGIGMSGFAANAELVADADGILAAQMAVQVQGEDGASLFSTAEQAIYTQPPDSADAEGAGTVFAATRLDVLAREQDALRVRIAGWRSGRADRLIYEEMGHRILAAVLSKGAVDRVEVGAPVIDPQTDVTWYPVSIDIWLPPDFVASSRRRLWDTGANLFTTACASCHGSMQPDDYRSNQWIGIMQSMEHYVTLNEKEYRFLQKYLQLHASDTIRQRELERGHED</sequence>
<dbReference type="InterPro" id="IPR018588">
    <property type="entry name" value="Dihaem_cytochrome-c"/>
</dbReference>
<name>A0A238KYU7_9RHOB</name>
<dbReference type="InterPro" id="IPR036909">
    <property type="entry name" value="Cyt_c-like_dom_sf"/>
</dbReference>
<dbReference type="GO" id="GO:0020037">
    <property type="term" value="F:heme binding"/>
    <property type="evidence" value="ECO:0007669"/>
    <property type="project" value="InterPro"/>
</dbReference>
<protein>
    <submittedName>
        <fullName evidence="1">Cytochrome c-type protein TorC</fullName>
    </submittedName>
</protein>
<dbReference type="Proteomes" id="UP000220836">
    <property type="component" value="Unassembled WGS sequence"/>
</dbReference>
<dbReference type="AlphaFoldDB" id="A0A238KYU7"/>
<proteinExistence type="predicted"/>
<evidence type="ECO:0000313" key="1">
    <source>
        <dbReference type="EMBL" id="SMX47751.1"/>
    </source>
</evidence>